<comment type="catalytic activity">
    <reaction evidence="3">
        <text>Cleavage of hydrophobic, N-terminal signal or leader sequences from secreted and periplasmic proteins.</text>
        <dbReference type="EC" id="3.4.21.89"/>
    </reaction>
</comment>
<dbReference type="PANTHER" id="PTHR43390:SF1">
    <property type="entry name" value="CHLOROPLAST PROCESSING PEPTIDASE"/>
    <property type="match status" value="1"/>
</dbReference>
<dbReference type="EC" id="3.4.21.89" evidence="3"/>
<comment type="similarity">
    <text evidence="2 3">Belongs to the peptidase S26 family.</text>
</comment>
<dbReference type="RefSeq" id="WP_015536084.1">
    <property type="nucleotide sequence ID" value="NZ_CABKSV010000005.1"/>
</dbReference>
<gene>
    <name evidence="4" type="ORF">B5F14_09425</name>
</gene>
<dbReference type="GO" id="GO:0009003">
    <property type="term" value="F:signal peptidase activity"/>
    <property type="evidence" value="ECO:0007669"/>
    <property type="project" value="UniProtKB-EC"/>
</dbReference>
<dbReference type="EMBL" id="NFKM01000024">
    <property type="protein sequence ID" value="OUP56792.1"/>
    <property type="molecule type" value="Genomic_DNA"/>
</dbReference>
<reference evidence="5" key="1">
    <citation type="submission" date="2017-04" db="EMBL/GenBank/DDBJ databases">
        <title>Function of individual gut microbiota members based on whole genome sequencing of pure cultures obtained from chicken caecum.</title>
        <authorList>
            <person name="Medvecky M."/>
            <person name="Cejkova D."/>
            <person name="Polansky O."/>
            <person name="Karasova D."/>
            <person name="Kubasova T."/>
            <person name="Cizek A."/>
            <person name="Rychlik I."/>
        </authorList>
    </citation>
    <scope>NUCLEOTIDE SEQUENCE [LARGE SCALE GENOMIC DNA]</scope>
    <source>
        <strain evidence="5">An178</strain>
    </source>
</reference>
<dbReference type="SUPFAM" id="SSF51306">
    <property type="entry name" value="LexA/Signal peptidase"/>
    <property type="match status" value="1"/>
</dbReference>
<keyword evidence="3" id="KW-0378">Hydrolase</keyword>
<keyword evidence="3" id="KW-1133">Transmembrane helix</keyword>
<dbReference type="Gene3D" id="2.10.109.10">
    <property type="entry name" value="Umud Fragment, subunit A"/>
    <property type="match status" value="1"/>
</dbReference>
<dbReference type="Proteomes" id="UP000195447">
    <property type="component" value="Unassembled WGS sequence"/>
</dbReference>
<comment type="subcellular location">
    <subcellularLocation>
        <location evidence="1">Cell membrane</location>
        <topology evidence="1">Single-pass type II membrane protein</topology>
    </subcellularLocation>
    <subcellularLocation>
        <location evidence="3">Membrane</location>
        <topology evidence="3">Single-pass type II membrane protein</topology>
    </subcellularLocation>
</comment>
<evidence type="ECO:0000256" key="2">
    <source>
        <dbReference type="ARBA" id="ARBA00009370"/>
    </source>
</evidence>
<comment type="caution">
    <text evidence="4">The sequence shown here is derived from an EMBL/GenBank/DDBJ whole genome shotgun (WGS) entry which is preliminary data.</text>
</comment>
<keyword evidence="3" id="KW-0472">Membrane</keyword>
<dbReference type="GO" id="GO:0004252">
    <property type="term" value="F:serine-type endopeptidase activity"/>
    <property type="evidence" value="ECO:0007669"/>
    <property type="project" value="InterPro"/>
</dbReference>
<feature type="transmembrane region" description="Helical" evidence="3">
    <location>
        <begin position="24"/>
        <end position="43"/>
    </location>
</feature>
<accession>A0A1Y4LRB5</accession>
<dbReference type="InterPro" id="IPR036286">
    <property type="entry name" value="LexA/Signal_pep-like_sf"/>
</dbReference>
<keyword evidence="3" id="KW-0645">Protease</keyword>
<dbReference type="GO" id="GO:0005886">
    <property type="term" value="C:plasma membrane"/>
    <property type="evidence" value="ECO:0007669"/>
    <property type="project" value="UniProtKB-SubCell"/>
</dbReference>
<dbReference type="PRINTS" id="PR00727">
    <property type="entry name" value="LEADERPTASE"/>
</dbReference>
<dbReference type="GeneID" id="79876612"/>
<organism evidence="4 5">
    <name type="scientific">Faecalitalea cylindroides</name>
    <dbReference type="NCBI Taxonomy" id="39483"/>
    <lineage>
        <taxon>Bacteria</taxon>
        <taxon>Bacillati</taxon>
        <taxon>Bacillota</taxon>
        <taxon>Erysipelotrichia</taxon>
        <taxon>Erysipelotrichales</taxon>
        <taxon>Erysipelotrichaceae</taxon>
        <taxon>Faecalitalea</taxon>
    </lineage>
</organism>
<dbReference type="Pfam" id="PF10502">
    <property type="entry name" value="Peptidase_S26"/>
    <property type="match status" value="1"/>
</dbReference>
<name>A0A1Y4LRB5_9FIRM</name>
<evidence type="ECO:0000313" key="4">
    <source>
        <dbReference type="EMBL" id="OUP56792.1"/>
    </source>
</evidence>
<keyword evidence="5" id="KW-1185">Reference proteome</keyword>
<dbReference type="NCBIfam" id="TIGR02227">
    <property type="entry name" value="sigpep_I_bact"/>
    <property type="match status" value="1"/>
</dbReference>
<protein>
    <recommendedName>
        <fullName evidence="3">Signal peptidase I</fullName>
        <ecNumber evidence="3">3.4.21.89</ecNumber>
    </recommendedName>
</protein>
<evidence type="ECO:0000256" key="1">
    <source>
        <dbReference type="ARBA" id="ARBA00004401"/>
    </source>
</evidence>
<proteinExistence type="inferred from homology"/>
<dbReference type="InterPro" id="IPR019533">
    <property type="entry name" value="Peptidase_S26"/>
</dbReference>
<evidence type="ECO:0000256" key="3">
    <source>
        <dbReference type="RuleBase" id="RU362042"/>
    </source>
</evidence>
<dbReference type="InterPro" id="IPR000223">
    <property type="entry name" value="Pept_S26A_signal_pept_1"/>
</dbReference>
<dbReference type="AlphaFoldDB" id="A0A1Y4LRB5"/>
<dbReference type="CDD" id="cd06530">
    <property type="entry name" value="S26_SPase_I"/>
    <property type="match status" value="1"/>
</dbReference>
<dbReference type="PANTHER" id="PTHR43390">
    <property type="entry name" value="SIGNAL PEPTIDASE I"/>
    <property type="match status" value="1"/>
</dbReference>
<evidence type="ECO:0000313" key="5">
    <source>
        <dbReference type="Proteomes" id="UP000195447"/>
    </source>
</evidence>
<keyword evidence="3" id="KW-0812">Transmembrane</keyword>
<sequence>MKKTNTYRYNDEDDRLLIEDILDFIKTFLICSLIVIFINTFLFSPKQVSGRSMHPTLQNHQKGVTNVLNANINGIQRYDIVVAKIIENNETSEVIKRVIGMPNDTISCKDEVIYINGEPLDEPYLNTSYKDDWVSKNYYFTKNFSEVKLGEDEYFLMGDNRPLSQDSRDFGPVKREQILAKDFLVLWPLSEISYLS</sequence>
<dbReference type="GO" id="GO:0006465">
    <property type="term" value="P:signal peptide processing"/>
    <property type="evidence" value="ECO:0007669"/>
    <property type="project" value="InterPro"/>
</dbReference>